<keyword evidence="1" id="KW-1133">Transmembrane helix</keyword>
<organism evidence="2 3">
    <name type="scientific">Altererythrobacter lutimaris</name>
    <dbReference type="NCBI Taxonomy" id="2743979"/>
    <lineage>
        <taxon>Bacteria</taxon>
        <taxon>Pseudomonadati</taxon>
        <taxon>Pseudomonadota</taxon>
        <taxon>Alphaproteobacteria</taxon>
        <taxon>Sphingomonadales</taxon>
        <taxon>Erythrobacteraceae</taxon>
        <taxon>Altererythrobacter</taxon>
    </lineage>
</organism>
<reference evidence="2 3" key="1">
    <citation type="submission" date="2020-06" db="EMBL/GenBank/DDBJ databases">
        <title>Altererythrobacter lutimaris sp. nov., a marine bacterium isolated from a tidal flat.</title>
        <authorList>
            <person name="Kim D."/>
            <person name="Yoo Y."/>
            <person name="Kim J.-J."/>
        </authorList>
    </citation>
    <scope>NUCLEOTIDE SEQUENCE [LARGE SCALE GENOMIC DNA]</scope>
    <source>
        <strain evidence="2 3">JGD-16</strain>
    </source>
</reference>
<evidence type="ECO:0000313" key="3">
    <source>
        <dbReference type="Proteomes" id="UP000546031"/>
    </source>
</evidence>
<protein>
    <submittedName>
        <fullName evidence="2">DUF1772 domain-containing protein</fullName>
    </submittedName>
</protein>
<proteinExistence type="predicted"/>
<evidence type="ECO:0000256" key="1">
    <source>
        <dbReference type="SAM" id="Phobius"/>
    </source>
</evidence>
<dbReference type="Pfam" id="PF08592">
    <property type="entry name" value="Anthrone_oxy"/>
    <property type="match status" value="1"/>
</dbReference>
<keyword evidence="3" id="KW-1185">Reference proteome</keyword>
<gene>
    <name evidence="2" type="ORF">HUO12_07905</name>
</gene>
<dbReference type="EMBL" id="JABWTA010000001">
    <property type="protein sequence ID" value="NVE94821.1"/>
    <property type="molecule type" value="Genomic_DNA"/>
</dbReference>
<accession>A0A850HCP4</accession>
<sequence length="160" mass="17183">MEIEFAKIAAITLAIGSAMVGGVFQSFSDFVMRGLAEAGQAGAKGMQGLNRTVMRSFFLYMLFGMAPASISVALYFDAYLTYEAAYALWIGAGVYVASVPFVTMVGNVPMNNRLAAVDADTREGAAYWSTYLSGWTRWNTTRTLGCYAAAACFAYAAISM</sequence>
<dbReference type="InterPro" id="IPR013901">
    <property type="entry name" value="Anthrone_oxy"/>
</dbReference>
<dbReference type="AlphaFoldDB" id="A0A850HCP4"/>
<feature type="transmembrane region" description="Helical" evidence="1">
    <location>
        <begin position="86"/>
        <end position="105"/>
    </location>
</feature>
<comment type="caution">
    <text evidence="2">The sequence shown here is derived from an EMBL/GenBank/DDBJ whole genome shotgun (WGS) entry which is preliminary data.</text>
</comment>
<dbReference type="Proteomes" id="UP000546031">
    <property type="component" value="Unassembled WGS sequence"/>
</dbReference>
<feature type="transmembrane region" description="Helical" evidence="1">
    <location>
        <begin position="6"/>
        <end position="24"/>
    </location>
</feature>
<feature type="transmembrane region" description="Helical" evidence="1">
    <location>
        <begin position="57"/>
        <end position="80"/>
    </location>
</feature>
<keyword evidence="1" id="KW-0812">Transmembrane</keyword>
<keyword evidence="1" id="KW-0472">Membrane</keyword>
<dbReference type="RefSeq" id="WP_176273057.1">
    <property type="nucleotide sequence ID" value="NZ_JABWTA010000001.1"/>
</dbReference>
<name>A0A850HCP4_9SPHN</name>
<evidence type="ECO:0000313" key="2">
    <source>
        <dbReference type="EMBL" id="NVE94821.1"/>
    </source>
</evidence>